<keyword evidence="2" id="KW-0472">Membrane</keyword>
<feature type="region of interest" description="Disordered" evidence="1">
    <location>
        <begin position="93"/>
        <end position="124"/>
    </location>
</feature>
<organism evidence="3 4">
    <name type="scientific">Trichophyton rubrum</name>
    <name type="common">Athlete's foot fungus</name>
    <name type="synonym">Epidermophyton rubrum</name>
    <dbReference type="NCBI Taxonomy" id="5551"/>
    <lineage>
        <taxon>Eukaryota</taxon>
        <taxon>Fungi</taxon>
        <taxon>Dikarya</taxon>
        <taxon>Ascomycota</taxon>
        <taxon>Pezizomycotina</taxon>
        <taxon>Eurotiomycetes</taxon>
        <taxon>Eurotiomycetidae</taxon>
        <taxon>Onygenales</taxon>
        <taxon>Arthrodermataceae</taxon>
        <taxon>Trichophyton</taxon>
    </lineage>
</organism>
<evidence type="ECO:0000313" key="3">
    <source>
        <dbReference type="EMBL" id="OAL67324.1"/>
    </source>
</evidence>
<evidence type="ECO:0000256" key="2">
    <source>
        <dbReference type="SAM" id="Phobius"/>
    </source>
</evidence>
<protein>
    <submittedName>
        <fullName evidence="3">Uncharacterized protein</fullName>
    </submittedName>
</protein>
<keyword evidence="2" id="KW-0812">Transmembrane</keyword>
<gene>
    <name evidence="3" type="ORF">A7C99_1188</name>
</gene>
<accession>A0A178F586</accession>
<evidence type="ECO:0000256" key="1">
    <source>
        <dbReference type="SAM" id="MobiDB-lite"/>
    </source>
</evidence>
<comment type="caution">
    <text evidence="3">The sequence shown here is derived from an EMBL/GenBank/DDBJ whole genome shotgun (WGS) entry which is preliminary data.</text>
</comment>
<keyword evidence="2" id="KW-1133">Transmembrane helix</keyword>
<dbReference type="Proteomes" id="UP000243015">
    <property type="component" value="Unassembled WGS sequence"/>
</dbReference>
<feature type="transmembrane region" description="Helical" evidence="2">
    <location>
        <begin position="57"/>
        <end position="75"/>
    </location>
</feature>
<dbReference type="AlphaFoldDB" id="A0A178F586"/>
<feature type="compositionally biased region" description="Basic and acidic residues" evidence="1">
    <location>
        <begin position="98"/>
        <end position="112"/>
    </location>
</feature>
<evidence type="ECO:0000313" key="4">
    <source>
        <dbReference type="Proteomes" id="UP000243015"/>
    </source>
</evidence>
<feature type="transmembrane region" description="Helical" evidence="2">
    <location>
        <begin position="31"/>
        <end position="50"/>
    </location>
</feature>
<dbReference type="EMBL" id="LHPM01000010">
    <property type="protein sequence ID" value="OAL67324.1"/>
    <property type="molecule type" value="Genomic_DNA"/>
</dbReference>
<feature type="transmembrane region" description="Helical" evidence="2">
    <location>
        <begin position="7"/>
        <end position="25"/>
    </location>
</feature>
<name>A0A178F586_TRIRU</name>
<proteinExistence type="predicted"/>
<sequence>MQSVTKLIVGYSVVVPLIALVSSLSLLPLSALVVIIIITIININFSFFIIVNILNTFVVVVVFLPASPVSAFLLIHDSAVHVVPPKKETGSRFMDAGWKSDDGELEQEKRQQDDDDDETTRRSGRRDSQRLHLLLFHRLALLSPCWPSLRHRFIVIKVGSYKNPALVN</sequence>
<reference evidence="3 4" key="1">
    <citation type="submission" date="2016-05" db="EMBL/GenBank/DDBJ databases">
        <title>Genome sequencing of Trichophyton rubrum CMCC(F)T1i isolated from hair.</title>
        <authorList>
            <person name="Zhan P."/>
            <person name="Tao Y."/>
            <person name="Liu W."/>
        </authorList>
    </citation>
    <scope>NUCLEOTIDE SEQUENCE [LARGE SCALE GENOMIC DNA]</scope>
    <source>
        <strain evidence="4">CMCC(F)T1i</strain>
    </source>
</reference>